<feature type="compositionally biased region" description="Acidic residues" evidence="1">
    <location>
        <begin position="171"/>
        <end position="185"/>
    </location>
</feature>
<feature type="compositionally biased region" description="Basic residues" evidence="1">
    <location>
        <begin position="315"/>
        <end position="324"/>
    </location>
</feature>
<feature type="region of interest" description="Disordered" evidence="1">
    <location>
        <begin position="301"/>
        <end position="333"/>
    </location>
</feature>
<feature type="compositionally biased region" description="Polar residues" evidence="1">
    <location>
        <begin position="302"/>
        <end position="314"/>
    </location>
</feature>
<accession>A0A183LQ57</accession>
<protein>
    <submittedName>
        <fullName evidence="2">Uncharacterized protein</fullName>
    </submittedName>
</protein>
<dbReference type="Proteomes" id="UP000277204">
    <property type="component" value="Unassembled WGS sequence"/>
</dbReference>
<evidence type="ECO:0000313" key="3">
    <source>
        <dbReference type="Proteomes" id="UP000277204"/>
    </source>
</evidence>
<evidence type="ECO:0000313" key="2">
    <source>
        <dbReference type="EMBL" id="VDO68580.1"/>
    </source>
</evidence>
<gene>
    <name evidence="2" type="ORF">SMRZ_LOCUS5932</name>
</gene>
<dbReference type="AlphaFoldDB" id="A0A183LQ57"/>
<feature type="region of interest" description="Disordered" evidence="1">
    <location>
        <begin position="48"/>
        <end position="88"/>
    </location>
</feature>
<keyword evidence="3" id="KW-1185">Reference proteome</keyword>
<evidence type="ECO:0000256" key="1">
    <source>
        <dbReference type="SAM" id="MobiDB-lite"/>
    </source>
</evidence>
<reference evidence="2 3" key="1">
    <citation type="submission" date="2018-11" db="EMBL/GenBank/DDBJ databases">
        <authorList>
            <consortium name="Pathogen Informatics"/>
        </authorList>
    </citation>
    <scope>NUCLEOTIDE SEQUENCE [LARGE SCALE GENOMIC DNA]</scope>
    <source>
        <strain evidence="2 3">Zambia</strain>
    </source>
</reference>
<sequence>MQLIYNNTSKVALRDVGKVIKALVGDFYHPLYLSKEFQAKLMPEKRLEGAGSHKLRNSQDISHLSSSSSSSSSINNNNNHNNHNGAICPRTLGLRDSVRFIDYGEDYDHMNLHNVHASSPLAPPPPPPTTTTIEDIGFRNPAFLECDKYGTRAIIRRGATSVEPAEKNHDDGDDNDDDYNDDGDDREYKVDELYGNNIDGYTMNSRLPRSSTTMTTVSGEPLIASTILRSNEKGNTMGTSTITHIGGSRLREGNIPHQYHSIDQMNSSRSLSRNPMITIYDKQQIDDITDDINNQSKKSKYLSATRNNDGNRNGHSSRNKHGRRSSSQTNEHDMLIPGQPLIYNATVTNVSRSGHGSRGPYTSLGPGHFRIAGRAPLAYDTTSMGTTTPIQSPKPAINDTLQFSFDNEHVQRNSVLISPIQNEKSTKPVLFEDEANNKPSRSCFMSCIQKISSFCSRLFRCNTDSKKSNKGLNVSQEPAGIKGPKEFATLRAMAALAAATAATAVADPTKTSPGGK</sequence>
<organism evidence="2 3">
    <name type="scientific">Schistosoma margrebowiei</name>
    <dbReference type="NCBI Taxonomy" id="48269"/>
    <lineage>
        <taxon>Eukaryota</taxon>
        <taxon>Metazoa</taxon>
        <taxon>Spiralia</taxon>
        <taxon>Lophotrochozoa</taxon>
        <taxon>Platyhelminthes</taxon>
        <taxon>Trematoda</taxon>
        <taxon>Digenea</taxon>
        <taxon>Strigeidida</taxon>
        <taxon>Schistosomatoidea</taxon>
        <taxon>Schistosomatidae</taxon>
        <taxon>Schistosoma</taxon>
    </lineage>
</organism>
<feature type="region of interest" description="Disordered" evidence="1">
    <location>
        <begin position="160"/>
        <end position="187"/>
    </location>
</feature>
<name>A0A183LQ57_9TREM</name>
<dbReference type="EMBL" id="UZAI01002131">
    <property type="protein sequence ID" value="VDO68580.1"/>
    <property type="molecule type" value="Genomic_DNA"/>
</dbReference>
<feature type="compositionally biased region" description="Low complexity" evidence="1">
    <location>
        <begin position="62"/>
        <end position="84"/>
    </location>
</feature>
<proteinExistence type="predicted"/>